<reference evidence="2 3" key="1">
    <citation type="submission" date="2020-03" db="EMBL/GenBank/DDBJ databases">
        <title>Draft Genome Sequence of 2-Methylisoborneol Producing Pseudanabaena yagii Strain GIHE-NHR1 Isolated from North Han River in South Korea.</title>
        <authorList>
            <person name="Jeong J."/>
        </authorList>
    </citation>
    <scope>NUCLEOTIDE SEQUENCE [LARGE SCALE GENOMIC DNA]</scope>
    <source>
        <strain evidence="2 3">GIHE-NHR1</strain>
    </source>
</reference>
<dbReference type="EMBL" id="JAAVJL010000001">
    <property type="protein sequence ID" value="NMF57301.1"/>
    <property type="molecule type" value="Genomic_DNA"/>
</dbReference>
<dbReference type="InterPro" id="IPR018649">
    <property type="entry name" value="SHOCT"/>
</dbReference>
<dbReference type="Proteomes" id="UP000738376">
    <property type="component" value="Unassembled WGS sequence"/>
</dbReference>
<proteinExistence type="predicted"/>
<protein>
    <submittedName>
        <fullName evidence="2">SHOCT domain-containing protein</fullName>
    </submittedName>
</protein>
<comment type="caution">
    <text evidence="2">The sequence shown here is derived from an EMBL/GenBank/DDBJ whole genome shotgun (WGS) entry which is preliminary data.</text>
</comment>
<name>A0ABX1LPP6_9CYAN</name>
<evidence type="ECO:0000313" key="3">
    <source>
        <dbReference type="Proteomes" id="UP000738376"/>
    </source>
</evidence>
<gene>
    <name evidence="2" type="ORF">HC246_04515</name>
</gene>
<organism evidence="2 3">
    <name type="scientific">Pseudanabaena yagii GIHE-NHR1</name>
    <dbReference type="NCBI Taxonomy" id="2722753"/>
    <lineage>
        <taxon>Bacteria</taxon>
        <taxon>Bacillati</taxon>
        <taxon>Cyanobacteriota</taxon>
        <taxon>Cyanophyceae</taxon>
        <taxon>Pseudanabaenales</taxon>
        <taxon>Pseudanabaenaceae</taxon>
        <taxon>Pseudanabaena</taxon>
        <taxon>Pseudanabaena yagii</taxon>
    </lineage>
</organism>
<dbReference type="Pfam" id="PF09851">
    <property type="entry name" value="SHOCT"/>
    <property type="match status" value="1"/>
</dbReference>
<evidence type="ECO:0000313" key="2">
    <source>
        <dbReference type="EMBL" id="NMF57301.1"/>
    </source>
</evidence>
<evidence type="ECO:0000259" key="1">
    <source>
        <dbReference type="Pfam" id="PF09851"/>
    </source>
</evidence>
<feature type="domain" description="SHOCT" evidence="1">
    <location>
        <begin position="35"/>
        <end position="61"/>
    </location>
</feature>
<accession>A0ABX1LPP6</accession>
<sequence>MSDAFKWLIGVEQESLNESQTVYLEAPNNTDIPNQIRQLGELLKDGLLTQEEFNQKKKELLSRL</sequence>
<keyword evidence="3" id="KW-1185">Reference proteome</keyword>